<evidence type="ECO:0000256" key="3">
    <source>
        <dbReference type="PROSITE-ProRule" id="PRU00221"/>
    </source>
</evidence>
<keyword evidence="1 3" id="KW-0853">WD repeat</keyword>
<feature type="region of interest" description="Disordered" evidence="4">
    <location>
        <begin position="305"/>
        <end position="327"/>
    </location>
</feature>
<evidence type="ECO:0000313" key="6">
    <source>
        <dbReference type="Proteomes" id="UP000011083"/>
    </source>
</evidence>
<sequence length="327" mass="36557">MFQGKTRLASGSNDASIKLWDLKGESNKCMTTLHGHSHEVTSVQINNYLLVSGSEDRTVGLWDIAKEQQVHSFQGHSHFVTDVAINRSGTLLLSGSWDNTIRLWDPRSGECNYVLEMQCSVDSVALNSSEERVYFGPVNLSHLKQAPCWVDLRKVESTVRSRLENLCRYATSPKVAMMPISLFDRVDVLYTSGLVFKFDCSGKRELVDPPARLGYRDHQKQWQWISASAGACWTASGVIVSGGQGKLFFADPTCAPEAPWSNDEARAGLAGSVTKGLHLRDLRQPTPEEVAHDVAMIKLQMRESKRREIEARGKQSVQQRRPSKLRP</sequence>
<dbReference type="GeneID" id="14911506"/>
<dbReference type="Pfam" id="PF00400">
    <property type="entry name" value="WD40"/>
    <property type="match status" value="3"/>
</dbReference>
<keyword evidence="2" id="KW-0677">Repeat</keyword>
<dbReference type="SUPFAM" id="SSF50978">
    <property type="entry name" value="WD40 repeat-like"/>
    <property type="match status" value="1"/>
</dbReference>
<name>L8GD86_ACACF</name>
<dbReference type="PANTHER" id="PTHR22847">
    <property type="entry name" value="WD40 REPEAT PROTEIN"/>
    <property type="match status" value="1"/>
</dbReference>
<dbReference type="OrthoDB" id="538223at2759"/>
<dbReference type="GO" id="GO:0005634">
    <property type="term" value="C:nucleus"/>
    <property type="evidence" value="ECO:0007669"/>
    <property type="project" value="TreeGrafter"/>
</dbReference>
<dbReference type="Gene3D" id="2.130.10.10">
    <property type="entry name" value="YVTN repeat-like/Quinoprotein amine dehydrogenase"/>
    <property type="match status" value="2"/>
</dbReference>
<dbReference type="PROSITE" id="PS50294">
    <property type="entry name" value="WD_REPEATS_REGION"/>
    <property type="match status" value="2"/>
</dbReference>
<dbReference type="InterPro" id="IPR020472">
    <property type="entry name" value="WD40_PAC1"/>
</dbReference>
<evidence type="ECO:0000256" key="4">
    <source>
        <dbReference type="SAM" id="MobiDB-lite"/>
    </source>
</evidence>
<dbReference type="RefSeq" id="XP_004333098.1">
    <property type="nucleotide sequence ID" value="XM_004333050.1"/>
</dbReference>
<dbReference type="AlphaFoldDB" id="L8GD86"/>
<dbReference type="PANTHER" id="PTHR22847:SF637">
    <property type="entry name" value="WD REPEAT DOMAIN 5B"/>
    <property type="match status" value="1"/>
</dbReference>
<dbReference type="InterPro" id="IPR001680">
    <property type="entry name" value="WD40_rpt"/>
</dbReference>
<accession>L8GD86</accession>
<evidence type="ECO:0000256" key="1">
    <source>
        <dbReference type="ARBA" id="ARBA00022574"/>
    </source>
</evidence>
<dbReference type="PROSITE" id="PS50082">
    <property type="entry name" value="WD_REPEATS_2"/>
    <property type="match status" value="3"/>
</dbReference>
<dbReference type="EMBL" id="KB008160">
    <property type="protein sequence ID" value="ELR11085.1"/>
    <property type="molecule type" value="Genomic_DNA"/>
</dbReference>
<proteinExistence type="predicted"/>
<evidence type="ECO:0000256" key="2">
    <source>
        <dbReference type="ARBA" id="ARBA00022737"/>
    </source>
</evidence>
<dbReference type="VEuPathDB" id="AmoebaDB:ACA1_334650"/>
<dbReference type="InterPro" id="IPR036322">
    <property type="entry name" value="WD40_repeat_dom_sf"/>
</dbReference>
<evidence type="ECO:0000313" key="5">
    <source>
        <dbReference type="EMBL" id="ELR11085.1"/>
    </source>
</evidence>
<dbReference type="Proteomes" id="UP000011083">
    <property type="component" value="Unassembled WGS sequence"/>
</dbReference>
<reference evidence="5 6" key="1">
    <citation type="journal article" date="2013" name="Genome Biol.">
        <title>Genome of Acanthamoeba castellanii highlights extensive lateral gene transfer and early evolution of tyrosine kinase signaling.</title>
        <authorList>
            <person name="Clarke M."/>
            <person name="Lohan A.J."/>
            <person name="Liu B."/>
            <person name="Lagkouvardos I."/>
            <person name="Roy S."/>
            <person name="Zafar N."/>
            <person name="Bertelli C."/>
            <person name="Schilde C."/>
            <person name="Kianianmomeni A."/>
            <person name="Burglin T.R."/>
            <person name="Frech C."/>
            <person name="Turcotte B."/>
            <person name="Kopec K.O."/>
            <person name="Synnott J.M."/>
            <person name="Choo C."/>
            <person name="Paponov I."/>
            <person name="Finkler A."/>
            <person name="Soon Heng Tan C."/>
            <person name="Hutchins A.P."/>
            <person name="Weinmeier T."/>
            <person name="Rattei T."/>
            <person name="Chu J.S."/>
            <person name="Gimenez G."/>
            <person name="Irimia M."/>
            <person name="Rigden D.J."/>
            <person name="Fitzpatrick D.A."/>
            <person name="Lorenzo-Morales J."/>
            <person name="Bateman A."/>
            <person name="Chiu C.H."/>
            <person name="Tang P."/>
            <person name="Hegemann P."/>
            <person name="Fromm H."/>
            <person name="Raoult D."/>
            <person name="Greub G."/>
            <person name="Miranda-Saavedra D."/>
            <person name="Chen N."/>
            <person name="Nash P."/>
            <person name="Ginger M.L."/>
            <person name="Horn M."/>
            <person name="Schaap P."/>
            <person name="Caler L."/>
            <person name="Loftus B."/>
        </authorList>
    </citation>
    <scope>NUCLEOTIDE SEQUENCE [LARGE SCALE GENOMIC DNA]</scope>
    <source>
        <strain evidence="5 6">Neff</strain>
    </source>
</reference>
<feature type="repeat" description="WD" evidence="3">
    <location>
        <begin position="73"/>
        <end position="114"/>
    </location>
</feature>
<protein>
    <submittedName>
        <fullName evidence="5">WD domain, Gbeta repeat-containing protein</fullName>
    </submittedName>
</protein>
<dbReference type="KEGG" id="acan:ACA1_334650"/>
<gene>
    <name evidence="5" type="ORF">ACA1_334650</name>
</gene>
<dbReference type="InterPro" id="IPR015943">
    <property type="entry name" value="WD40/YVTN_repeat-like_dom_sf"/>
</dbReference>
<dbReference type="SMART" id="SM00320">
    <property type="entry name" value="WD40"/>
    <property type="match status" value="2"/>
</dbReference>
<organism evidence="5 6">
    <name type="scientific">Acanthamoeba castellanii (strain ATCC 30010 / Neff)</name>
    <dbReference type="NCBI Taxonomy" id="1257118"/>
    <lineage>
        <taxon>Eukaryota</taxon>
        <taxon>Amoebozoa</taxon>
        <taxon>Discosea</taxon>
        <taxon>Longamoebia</taxon>
        <taxon>Centramoebida</taxon>
        <taxon>Acanthamoebidae</taxon>
        <taxon>Acanthamoeba</taxon>
    </lineage>
</organism>
<dbReference type="PRINTS" id="PR00320">
    <property type="entry name" value="GPROTEINBRPT"/>
</dbReference>
<dbReference type="GO" id="GO:1990234">
    <property type="term" value="C:transferase complex"/>
    <property type="evidence" value="ECO:0007669"/>
    <property type="project" value="UniProtKB-ARBA"/>
</dbReference>
<feature type="repeat" description="WD" evidence="3">
    <location>
        <begin position="33"/>
        <end position="72"/>
    </location>
</feature>
<dbReference type="STRING" id="1257118.L8GD86"/>
<feature type="repeat" description="WD" evidence="3">
    <location>
        <begin position="1"/>
        <end position="23"/>
    </location>
</feature>
<dbReference type="InterPro" id="IPR019775">
    <property type="entry name" value="WD40_repeat_CS"/>
</dbReference>
<dbReference type="PROSITE" id="PS00678">
    <property type="entry name" value="WD_REPEATS_1"/>
    <property type="match status" value="2"/>
</dbReference>
<keyword evidence="6" id="KW-1185">Reference proteome</keyword>